<proteinExistence type="predicted"/>
<feature type="compositionally biased region" description="Polar residues" evidence="1">
    <location>
        <begin position="69"/>
        <end position="78"/>
    </location>
</feature>
<evidence type="ECO:0000313" key="2">
    <source>
        <dbReference type="EMBL" id="MPC10432.1"/>
    </source>
</evidence>
<dbReference type="Proteomes" id="UP000324222">
    <property type="component" value="Unassembled WGS sequence"/>
</dbReference>
<reference evidence="2 3" key="1">
    <citation type="submission" date="2019-05" db="EMBL/GenBank/DDBJ databases">
        <title>Another draft genome of Portunus trituberculatus and its Hox gene families provides insights of decapod evolution.</title>
        <authorList>
            <person name="Jeong J.-H."/>
            <person name="Song I."/>
            <person name="Kim S."/>
            <person name="Choi T."/>
            <person name="Kim D."/>
            <person name="Ryu S."/>
            <person name="Kim W."/>
        </authorList>
    </citation>
    <scope>NUCLEOTIDE SEQUENCE [LARGE SCALE GENOMIC DNA]</scope>
    <source>
        <tissue evidence="2">Muscle</tissue>
    </source>
</reference>
<comment type="caution">
    <text evidence="2">The sequence shown here is derived from an EMBL/GenBank/DDBJ whole genome shotgun (WGS) entry which is preliminary data.</text>
</comment>
<dbReference type="AlphaFoldDB" id="A0A5B7CL69"/>
<keyword evidence="3" id="KW-1185">Reference proteome</keyword>
<sequence>MKETIRKTRTSGDKANCKDAIWPKAAGRKAGQVERTGRQVGVGGMGVWAAASPQSFRNSSPLPLAHQPASDNLVTTSETTRHNTARDTISQSHSDSLHVMRIGQAWGGDLKEEETAFSFHQTDSSRKLTQPDKWKEEEEEEEEVFEMELASVSMTWCQMQTQKS</sequence>
<dbReference type="EMBL" id="VSRR010000117">
    <property type="protein sequence ID" value="MPC10432.1"/>
    <property type="molecule type" value="Genomic_DNA"/>
</dbReference>
<accession>A0A5B7CL69</accession>
<evidence type="ECO:0000256" key="1">
    <source>
        <dbReference type="SAM" id="MobiDB-lite"/>
    </source>
</evidence>
<gene>
    <name evidence="2" type="ORF">E2C01_003068</name>
</gene>
<name>A0A5B7CL69_PORTR</name>
<feature type="region of interest" description="Disordered" evidence="1">
    <location>
        <begin position="57"/>
        <end position="95"/>
    </location>
</feature>
<feature type="compositionally biased region" description="Basic and acidic residues" evidence="1">
    <location>
        <begin position="123"/>
        <end position="136"/>
    </location>
</feature>
<feature type="region of interest" description="Disordered" evidence="1">
    <location>
        <begin position="118"/>
        <end position="140"/>
    </location>
</feature>
<organism evidence="2 3">
    <name type="scientific">Portunus trituberculatus</name>
    <name type="common">Swimming crab</name>
    <name type="synonym">Neptunus trituberculatus</name>
    <dbReference type="NCBI Taxonomy" id="210409"/>
    <lineage>
        <taxon>Eukaryota</taxon>
        <taxon>Metazoa</taxon>
        <taxon>Ecdysozoa</taxon>
        <taxon>Arthropoda</taxon>
        <taxon>Crustacea</taxon>
        <taxon>Multicrustacea</taxon>
        <taxon>Malacostraca</taxon>
        <taxon>Eumalacostraca</taxon>
        <taxon>Eucarida</taxon>
        <taxon>Decapoda</taxon>
        <taxon>Pleocyemata</taxon>
        <taxon>Brachyura</taxon>
        <taxon>Eubrachyura</taxon>
        <taxon>Portunoidea</taxon>
        <taxon>Portunidae</taxon>
        <taxon>Portuninae</taxon>
        <taxon>Portunus</taxon>
    </lineage>
</organism>
<protein>
    <submittedName>
        <fullName evidence="2">Uncharacterized protein</fullName>
    </submittedName>
</protein>
<evidence type="ECO:0000313" key="3">
    <source>
        <dbReference type="Proteomes" id="UP000324222"/>
    </source>
</evidence>